<comment type="catalytic activity">
    <reaction evidence="1">
        <text>Hydrolyzes the link between N-acetylmuramoyl residues and L-amino acid residues in certain cell-wall glycopeptides.</text>
        <dbReference type="EC" id="3.5.1.28"/>
    </reaction>
</comment>
<keyword evidence="4" id="KW-0961">Cell wall biogenesis/degradation</keyword>
<dbReference type="EC" id="3.5.1.28" evidence="2"/>
<evidence type="ECO:0000256" key="1">
    <source>
        <dbReference type="ARBA" id="ARBA00001561"/>
    </source>
</evidence>
<organism evidence="6 7">
    <name type="scientific">Algicella marina</name>
    <dbReference type="NCBI Taxonomy" id="2683284"/>
    <lineage>
        <taxon>Bacteria</taxon>
        <taxon>Pseudomonadati</taxon>
        <taxon>Pseudomonadota</taxon>
        <taxon>Alphaproteobacteria</taxon>
        <taxon>Rhodobacterales</taxon>
        <taxon>Paracoccaceae</taxon>
        <taxon>Algicella</taxon>
    </lineage>
</organism>
<dbReference type="PANTHER" id="PTHR30417:SF1">
    <property type="entry name" value="N-ACETYLMURAMOYL-L-ALANINE AMIDASE AMID"/>
    <property type="match status" value="1"/>
</dbReference>
<evidence type="ECO:0000256" key="3">
    <source>
        <dbReference type="ARBA" id="ARBA00022801"/>
    </source>
</evidence>
<dbReference type="InterPro" id="IPR051206">
    <property type="entry name" value="NAMLAA_amidase_2"/>
</dbReference>
<dbReference type="AlphaFoldDB" id="A0A6P1T6Y6"/>
<dbReference type="EMBL" id="CP046620">
    <property type="protein sequence ID" value="QHQ37256.1"/>
    <property type="molecule type" value="Genomic_DNA"/>
</dbReference>
<dbReference type="SMART" id="SM00644">
    <property type="entry name" value="Ami_2"/>
    <property type="match status" value="1"/>
</dbReference>
<dbReference type="PANTHER" id="PTHR30417">
    <property type="entry name" value="N-ACETYLMURAMOYL-L-ALANINE AMIDASE AMID"/>
    <property type="match status" value="1"/>
</dbReference>
<keyword evidence="3" id="KW-0378">Hydrolase</keyword>
<dbReference type="GO" id="GO:0009254">
    <property type="term" value="P:peptidoglycan turnover"/>
    <property type="evidence" value="ECO:0007669"/>
    <property type="project" value="TreeGrafter"/>
</dbReference>
<name>A0A6P1T6Y6_9RHOB</name>
<gene>
    <name evidence="6" type="ORF">GO499_01955</name>
</gene>
<dbReference type="KEGG" id="amaq:GO499_01955"/>
<feature type="domain" description="N-acetylmuramoyl-L-alanine amidase" evidence="5">
    <location>
        <begin position="1"/>
        <end position="120"/>
    </location>
</feature>
<dbReference type="Proteomes" id="UP000464495">
    <property type="component" value="Chromosome"/>
</dbReference>
<dbReference type="GO" id="GO:0071555">
    <property type="term" value="P:cell wall organization"/>
    <property type="evidence" value="ECO:0007669"/>
    <property type="project" value="UniProtKB-KW"/>
</dbReference>
<sequence length="209" mass="22944">MVVLHYTAMASAEAALARLASPDHEVSAHYLIDPQGRIWAMVAEEMRAWHAGVAAWGGVDDVNSHSIGIEIQNDGSTSFQAAQMSSVEWLLRDISERWRITPERVLGHSDVAPARKSDPGRWFDWLRLARAGLAAWPDGVLSGCPVDRAEFMLCAERVGYRGEFRDVLTAVRLRFCPWAVGLPLRGADVAIVKAAAAQFPCIDGENFTS</sequence>
<reference evidence="6 7" key="1">
    <citation type="submission" date="2019-12" db="EMBL/GenBank/DDBJ databases">
        <title>Complete genome sequence of Algicella marina strain 9Alg 56(T) isolated from the red alga Tichocarpus crinitus.</title>
        <authorList>
            <person name="Kim S.-G."/>
            <person name="Nedashkovskaya O.I."/>
        </authorList>
    </citation>
    <scope>NUCLEOTIDE SEQUENCE [LARGE SCALE GENOMIC DNA]</scope>
    <source>
        <strain evidence="6 7">9Alg 56</strain>
    </source>
</reference>
<evidence type="ECO:0000259" key="5">
    <source>
        <dbReference type="SMART" id="SM00644"/>
    </source>
</evidence>
<dbReference type="GO" id="GO:0009253">
    <property type="term" value="P:peptidoglycan catabolic process"/>
    <property type="evidence" value="ECO:0007669"/>
    <property type="project" value="InterPro"/>
</dbReference>
<dbReference type="Pfam" id="PF01510">
    <property type="entry name" value="Amidase_2"/>
    <property type="match status" value="1"/>
</dbReference>
<proteinExistence type="predicted"/>
<evidence type="ECO:0000256" key="2">
    <source>
        <dbReference type="ARBA" id="ARBA00011901"/>
    </source>
</evidence>
<protein>
    <recommendedName>
        <fullName evidence="2">N-acetylmuramoyl-L-alanine amidase</fullName>
        <ecNumber evidence="2">3.5.1.28</ecNumber>
    </recommendedName>
</protein>
<dbReference type="GO" id="GO:0008745">
    <property type="term" value="F:N-acetylmuramoyl-L-alanine amidase activity"/>
    <property type="evidence" value="ECO:0007669"/>
    <property type="project" value="UniProtKB-EC"/>
</dbReference>
<dbReference type="InterPro" id="IPR036505">
    <property type="entry name" value="Amidase/PGRP_sf"/>
</dbReference>
<evidence type="ECO:0000256" key="4">
    <source>
        <dbReference type="ARBA" id="ARBA00023316"/>
    </source>
</evidence>
<dbReference type="CDD" id="cd06583">
    <property type="entry name" value="PGRP"/>
    <property type="match status" value="1"/>
</dbReference>
<evidence type="ECO:0000313" key="6">
    <source>
        <dbReference type="EMBL" id="QHQ37256.1"/>
    </source>
</evidence>
<dbReference type="GO" id="GO:0019867">
    <property type="term" value="C:outer membrane"/>
    <property type="evidence" value="ECO:0007669"/>
    <property type="project" value="TreeGrafter"/>
</dbReference>
<dbReference type="SUPFAM" id="SSF55846">
    <property type="entry name" value="N-acetylmuramoyl-L-alanine amidase-like"/>
    <property type="match status" value="1"/>
</dbReference>
<accession>A0A6P1T6Y6</accession>
<keyword evidence="7" id="KW-1185">Reference proteome</keyword>
<dbReference type="InterPro" id="IPR002502">
    <property type="entry name" value="Amidase_domain"/>
</dbReference>
<evidence type="ECO:0000313" key="7">
    <source>
        <dbReference type="Proteomes" id="UP000464495"/>
    </source>
</evidence>
<dbReference type="Gene3D" id="3.40.80.10">
    <property type="entry name" value="Peptidoglycan recognition protein-like"/>
    <property type="match status" value="1"/>
</dbReference>